<dbReference type="GO" id="GO:0003755">
    <property type="term" value="F:peptidyl-prolyl cis-trans isomerase activity"/>
    <property type="evidence" value="ECO:0007669"/>
    <property type="project" value="UniProtKB-KW"/>
</dbReference>
<dbReference type="InterPro" id="IPR046357">
    <property type="entry name" value="PPIase_dom_sf"/>
</dbReference>
<name>A0A015SKL4_BACFG</name>
<keyword evidence="1" id="KW-0697">Rotamase</keyword>
<dbReference type="PANTHER" id="PTHR47245:SF2">
    <property type="entry name" value="PEPTIDYL-PROLYL CIS-TRANS ISOMERASE HP_0175-RELATED"/>
    <property type="match status" value="1"/>
</dbReference>
<evidence type="ECO:0000313" key="4">
    <source>
        <dbReference type="Proteomes" id="UP000020529"/>
    </source>
</evidence>
<dbReference type="AlphaFoldDB" id="A0A015SKL4"/>
<dbReference type="Proteomes" id="UP000020529">
    <property type="component" value="Unassembled WGS sequence"/>
</dbReference>
<dbReference type="PATRIC" id="fig|1339315.3.peg.4136"/>
<keyword evidence="1" id="KW-0413">Isomerase</keyword>
<dbReference type="InterPro" id="IPR050245">
    <property type="entry name" value="PrsA_foldase"/>
</dbReference>
<comment type="caution">
    <text evidence="3">The sequence shown here is derived from an EMBL/GenBank/DDBJ whole genome shotgun (WGS) entry which is preliminary data.</text>
</comment>
<dbReference type="SUPFAM" id="SSF54534">
    <property type="entry name" value="FKBP-like"/>
    <property type="match status" value="1"/>
</dbReference>
<dbReference type="Gene3D" id="3.10.50.40">
    <property type="match status" value="1"/>
</dbReference>
<feature type="domain" description="PpiC" evidence="2">
    <location>
        <begin position="124"/>
        <end position="221"/>
    </location>
</feature>
<protein>
    <submittedName>
        <fullName evidence="3">PPIC-type PPIASE domain protein</fullName>
    </submittedName>
</protein>
<dbReference type="InterPro" id="IPR000297">
    <property type="entry name" value="PPIase_PpiC"/>
</dbReference>
<evidence type="ECO:0000259" key="2">
    <source>
        <dbReference type="PROSITE" id="PS50198"/>
    </source>
</evidence>
<gene>
    <name evidence="3" type="ORF">M124_3478</name>
</gene>
<evidence type="ECO:0000313" key="3">
    <source>
        <dbReference type="EMBL" id="EXY72744.1"/>
    </source>
</evidence>
<accession>A0A015SKL4</accession>
<organism evidence="3 4">
    <name type="scientific">Bacteroides fragilis str. 3988T(B)14</name>
    <dbReference type="NCBI Taxonomy" id="1339315"/>
    <lineage>
        <taxon>Bacteria</taxon>
        <taxon>Pseudomonadati</taxon>
        <taxon>Bacteroidota</taxon>
        <taxon>Bacteroidia</taxon>
        <taxon>Bacteroidales</taxon>
        <taxon>Bacteroidaceae</taxon>
        <taxon>Bacteroides</taxon>
    </lineage>
</organism>
<dbReference type="PANTHER" id="PTHR47245">
    <property type="entry name" value="PEPTIDYLPROLYL ISOMERASE"/>
    <property type="match status" value="1"/>
</dbReference>
<dbReference type="Pfam" id="PF00639">
    <property type="entry name" value="Rotamase"/>
    <property type="match status" value="1"/>
</dbReference>
<reference evidence="3 4" key="1">
    <citation type="submission" date="2014-02" db="EMBL/GenBank/DDBJ databases">
        <authorList>
            <person name="Sears C."/>
            <person name="Carroll K."/>
            <person name="Sack B.R."/>
            <person name="Qadri F."/>
            <person name="Myers L.L."/>
            <person name="Chung G.-T."/>
            <person name="Escheverria P."/>
            <person name="Fraser C.M."/>
            <person name="Sadzewicz L."/>
            <person name="Shefchek K.A."/>
            <person name="Tallon L."/>
            <person name="Das S.P."/>
            <person name="Daugherty S."/>
            <person name="Mongodin E.F."/>
        </authorList>
    </citation>
    <scope>NUCLEOTIDE SEQUENCE [LARGE SCALE GENOMIC DNA]</scope>
    <source>
        <strain evidence="4">3988T(B)14</strain>
    </source>
</reference>
<evidence type="ECO:0000256" key="1">
    <source>
        <dbReference type="PROSITE-ProRule" id="PRU00278"/>
    </source>
</evidence>
<dbReference type="EMBL" id="JGCY01000393">
    <property type="protein sequence ID" value="EXY72744.1"/>
    <property type="molecule type" value="Genomic_DNA"/>
</dbReference>
<dbReference type="PROSITE" id="PS50198">
    <property type="entry name" value="PPIC_PPIASE_2"/>
    <property type="match status" value="1"/>
</dbReference>
<sequence>MKKILVGTLTCLFGAIAGHAQQDPVLMRINGQDITRSEFERFCHRNKPSGIAGKETLKRCADLFVDMKLKLSAAQKAGLDTVSDFRTEMENYHRALSRSYLTDSATDEAYAKKLYDQMKTRSAAGEVKVMRIFRYLPQTALPHHLREAQILMDSLYHVLETHPDIDFKTLVNKYSDDKKEFWMGWLQTSQEFEEVAFSLKDGEYSKPFFTPKGIQIIKVTGRREIPPFEQIRGELIHKLSRRPGTDKEIELWVNKLKSTCQYTPDKAGMEELLASGRSSRTLFTLDGKSFTGKDFERFADAHPMGIKRQLNAFVVKSILDYENNRLEQKYPDFRLALQQRRDDLLLAAITRRESRQVSLSDSVALKAFFKEHRTDYNWDSPRYRGAVLHGTHKKTLKSARKFLKKLPEEEWKAPTRLTFNPPAPPATIRIEQGTFAEGDNVFVDKLVFKKGDFEPLKSYPFTVVLGEKKKGPESYHEIIPQLIRDYQNHLDALWTERLRASAKVEINQEVLKTVNNH</sequence>
<dbReference type="RefSeq" id="WP_032588651.1">
    <property type="nucleotide sequence ID" value="NZ_JGCY01000393.1"/>
</dbReference>
<proteinExistence type="predicted"/>